<organism evidence="2 3">
    <name type="scientific">Brachionus plicatilis</name>
    <name type="common">Marine rotifer</name>
    <name type="synonym">Brachionus muelleri</name>
    <dbReference type="NCBI Taxonomy" id="10195"/>
    <lineage>
        <taxon>Eukaryota</taxon>
        <taxon>Metazoa</taxon>
        <taxon>Spiralia</taxon>
        <taxon>Gnathifera</taxon>
        <taxon>Rotifera</taxon>
        <taxon>Eurotatoria</taxon>
        <taxon>Monogononta</taxon>
        <taxon>Pseudotrocha</taxon>
        <taxon>Ploima</taxon>
        <taxon>Brachionidae</taxon>
        <taxon>Brachionus</taxon>
    </lineage>
</organism>
<keyword evidence="1" id="KW-0472">Membrane</keyword>
<evidence type="ECO:0000256" key="1">
    <source>
        <dbReference type="SAM" id="Phobius"/>
    </source>
</evidence>
<proteinExistence type="predicted"/>
<keyword evidence="1" id="KW-1133">Transmembrane helix</keyword>
<comment type="caution">
    <text evidence="2">The sequence shown here is derived from an EMBL/GenBank/DDBJ whole genome shotgun (WGS) entry which is preliminary data.</text>
</comment>
<name>A0A3M7R2Q5_BRAPC</name>
<reference evidence="2 3" key="1">
    <citation type="journal article" date="2018" name="Sci. Rep.">
        <title>Genomic signatures of local adaptation to the degree of environmental predictability in rotifers.</title>
        <authorList>
            <person name="Franch-Gras L."/>
            <person name="Hahn C."/>
            <person name="Garcia-Roger E.M."/>
            <person name="Carmona M.J."/>
            <person name="Serra M."/>
            <person name="Gomez A."/>
        </authorList>
    </citation>
    <scope>NUCLEOTIDE SEQUENCE [LARGE SCALE GENOMIC DNA]</scope>
    <source>
        <strain evidence="2">HYR1</strain>
    </source>
</reference>
<dbReference type="Proteomes" id="UP000276133">
    <property type="component" value="Unassembled WGS sequence"/>
</dbReference>
<keyword evidence="3" id="KW-1185">Reference proteome</keyword>
<evidence type="ECO:0000313" key="2">
    <source>
        <dbReference type="EMBL" id="RNA17528.1"/>
    </source>
</evidence>
<feature type="transmembrane region" description="Helical" evidence="1">
    <location>
        <begin position="12"/>
        <end position="34"/>
    </location>
</feature>
<accession>A0A3M7R2Q5</accession>
<protein>
    <submittedName>
        <fullName evidence="2">Uncharacterized protein</fullName>
    </submittedName>
</protein>
<evidence type="ECO:0000313" key="3">
    <source>
        <dbReference type="Proteomes" id="UP000276133"/>
    </source>
</evidence>
<sequence length="82" mass="9930">MNSDRIQIKTNFYAFCSSTLSFLQLFLSSTFPFLNSLERKEKVEERKCTILFIHFNFNSPKKKEFLFNLYLNFTRVKETRKN</sequence>
<gene>
    <name evidence="2" type="ORF">BpHYR1_006653</name>
</gene>
<keyword evidence="1" id="KW-0812">Transmembrane</keyword>
<dbReference type="AlphaFoldDB" id="A0A3M7R2Q5"/>
<dbReference type="EMBL" id="REGN01004436">
    <property type="protein sequence ID" value="RNA17528.1"/>
    <property type="molecule type" value="Genomic_DNA"/>
</dbReference>